<evidence type="ECO:0000256" key="13">
    <source>
        <dbReference type="SAM" id="Phobius"/>
    </source>
</evidence>
<evidence type="ECO:0000256" key="11">
    <source>
        <dbReference type="ARBA" id="ARBA00023136"/>
    </source>
</evidence>
<feature type="transmembrane region" description="Helical" evidence="13">
    <location>
        <begin position="391"/>
        <end position="413"/>
    </location>
</feature>
<evidence type="ECO:0000256" key="7">
    <source>
        <dbReference type="ARBA" id="ARBA00022475"/>
    </source>
</evidence>
<evidence type="ECO:0000256" key="2">
    <source>
        <dbReference type="ARBA" id="ARBA00004651"/>
    </source>
</evidence>
<evidence type="ECO:0000256" key="9">
    <source>
        <dbReference type="ARBA" id="ARBA00022989"/>
    </source>
</evidence>
<evidence type="ECO:0000313" key="14">
    <source>
        <dbReference type="EMBL" id="MDQ0275151.1"/>
    </source>
</evidence>
<feature type="transmembrane region" description="Helical" evidence="13">
    <location>
        <begin position="61"/>
        <end position="80"/>
    </location>
</feature>
<feature type="transmembrane region" description="Helical" evidence="13">
    <location>
        <begin position="12"/>
        <end position="31"/>
    </location>
</feature>
<dbReference type="Pfam" id="PF01554">
    <property type="entry name" value="MatE"/>
    <property type="match status" value="2"/>
</dbReference>
<dbReference type="EMBL" id="JAUSTN010000005">
    <property type="protein sequence ID" value="MDQ0275151.1"/>
    <property type="molecule type" value="Genomic_DNA"/>
</dbReference>
<evidence type="ECO:0000256" key="3">
    <source>
        <dbReference type="ARBA" id="ARBA00010199"/>
    </source>
</evidence>
<feature type="transmembrane region" description="Helical" evidence="13">
    <location>
        <begin position="196"/>
        <end position="217"/>
    </location>
</feature>
<reference evidence="14 15" key="1">
    <citation type="submission" date="2023-07" db="EMBL/GenBank/DDBJ databases">
        <title>Genomic Encyclopedia of Type Strains, Phase IV (KMG-IV): sequencing the most valuable type-strain genomes for metagenomic binning, comparative biology and taxonomic classification.</title>
        <authorList>
            <person name="Goeker M."/>
        </authorList>
    </citation>
    <scope>NUCLEOTIDE SEQUENCE [LARGE SCALE GENOMIC DNA]</scope>
    <source>
        <strain evidence="14 15">DSM 22616</strain>
    </source>
</reference>
<keyword evidence="6" id="KW-0050">Antiport</keyword>
<feature type="transmembrane region" description="Helical" evidence="13">
    <location>
        <begin position="319"/>
        <end position="338"/>
    </location>
</feature>
<evidence type="ECO:0000256" key="10">
    <source>
        <dbReference type="ARBA" id="ARBA00023065"/>
    </source>
</evidence>
<evidence type="ECO:0000256" key="12">
    <source>
        <dbReference type="ARBA" id="ARBA00031636"/>
    </source>
</evidence>
<organism evidence="14 15">
    <name type="scientific">Peptoniphilus koenoeneniae</name>
    <dbReference type="NCBI Taxonomy" id="507751"/>
    <lineage>
        <taxon>Bacteria</taxon>
        <taxon>Bacillati</taxon>
        <taxon>Bacillota</taxon>
        <taxon>Tissierellia</taxon>
        <taxon>Tissierellales</taxon>
        <taxon>Peptoniphilaceae</taxon>
        <taxon>Peptoniphilus</taxon>
    </lineage>
</organism>
<name>A0ABU0AWE8_9FIRM</name>
<comment type="similarity">
    <text evidence="3">Belongs to the multi antimicrobial extrusion (MATE) (TC 2.A.66.1) family.</text>
</comment>
<proteinExistence type="inferred from homology"/>
<dbReference type="Proteomes" id="UP001236559">
    <property type="component" value="Unassembled WGS sequence"/>
</dbReference>
<evidence type="ECO:0000256" key="5">
    <source>
        <dbReference type="ARBA" id="ARBA00022448"/>
    </source>
</evidence>
<keyword evidence="7" id="KW-1003">Cell membrane</keyword>
<evidence type="ECO:0000256" key="4">
    <source>
        <dbReference type="ARBA" id="ARBA00020268"/>
    </source>
</evidence>
<feature type="transmembrane region" description="Helical" evidence="13">
    <location>
        <begin position="358"/>
        <end position="379"/>
    </location>
</feature>
<evidence type="ECO:0000313" key="15">
    <source>
        <dbReference type="Proteomes" id="UP001236559"/>
    </source>
</evidence>
<dbReference type="InterPro" id="IPR002528">
    <property type="entry name" value="MATE_fam"/>
</dbReference>
<dbReference type="PANTHER" id="PTHR43298:SF2">
    <property type="entry name" value="FMN_FAD EXPORTER YEEO-RELATED"/>
    <property type="match status" value="1"/>
</dbReference>
<accession>A0ABU0AWE8</accession>
<feature type="transmembrane region" description="Helical" evidence="13">
    <location>
        <begin position="100"/>
        <end position="121"/>
    </location>
</feature>
<evidence type="ECO:0000256" key="8">
    <source>
        <dbReference type="ARBA" id="ARBA00022692"/>
    </source>
</evidence>
<protein>
    <recommendedName>
        <fullName evidence="4">Probable multidrug resistance protein NorM</fullName>
    </recommendedName>
    <alternativeName>
        <fullName evidence="12">Multidrug-efflux transporter</fullName>
    </alternativeName>
</protein>
<dbReference type="InterPro" id="IPR048279">
    <property type="entry name" value="MdtK-like"/>
</dbReference>
<evidence type="ECO:0000256" key="6">
    <source>
        <dbReference type="ARBA" id="ARBA00022449"/>
    </source>
</evidence>
<keyword evidence="15" id="KW-1185">Reference proteome</keyword>
<keyword evidence="8 13" id="KW-0812">Transmembrane</keyword>
<dbReference type="InterPro" id="IPR050222">
    <property type="entry name" value="MATE_MdtK"/>
</dbReference>
<comment type="function">
    <text evidence="1">Multidrug efflux pump.</text>
</comment>
<keyword evidence="5" id="KW-0813">Transport</keyword>
<evidence type="ECO:0000256" key="1">
    <source>
        <dbReference type="ARBA" id="ARBA00003408"/>
    </source>
</evidence>
<keyword evidence="10" id="KW-0406">Ion transport</keyword>
<comment type="subcellular location">
    <subcellularLocation>
        <location evidence="2">Cell membrane</location>
        <topology evidence="2">Multi-pass membrane protein</topology>
    </subcellularLocation>
</comment>
<keyword evidence="9 13" id="KW-1133">Transmembrane helix</keyword>
<comment type="caution">
    <text evidence="14">The sequence shown here is derived from an EMBL/GenBank/DDBJ whole genome shotgun (WGS) entry which is preliminary data.</text>
</comment>
<feature type="transmembrane region" description="Helical" evidence="13">
    <location>
        <begin position="419"/>
        <end position="437"/>
    </location>
</feature>
<dbReference type="PANTHER" id="PTHR43298">
    <property type="entry name" value="MULTIDRUG RESISTANCE PROTEIN NORM-RELATED"/>
    <property type="match status" value="1"/>
</dbReference>
<dbReference type="NCBIfam" id="TIGR00797">
    <property type="entry name" value="matE"/>
    <property type="match status" value="1"/>
</dbReference>
<dbReference type="PIRSF" id="PIRSF006603">
    <property type="entry name" value="DinF"/>
    <property type="match status" value="1"/>
</dbReference>
<sequence length="448" mass="49462">MKKTRNINLTEGSIYKGIIAFSIPLLLSNFLQQLYNTADLVIVGRFAGKNPMAAVGSTGQISALLIGLFFGLTTGASVVVSQVYGAKDRKKLEKSITTSYAIAILGGIILTIVGILLSPWILRAVKTPDEIMDMAVSYMRIFFLGMIPLLVYNMGSGILRSMGDSKRPFNFLLVAAITNIILDIILVAVFKMSVEGAGWATFFAQVISAILVTYSLIKSDFVRLNLKNIFKIDTDILKEIFNIGIPAGIQSAIISFSNVLIQSKINEFGADVIAAYSAGGRIDNFIYMGIVSVALSATTFTGQNIGSRNYNRVRQGTKVSIIIGVAVSLSLSLFTFVFADPLIKLFNKDPYVVEVGKIYIRILCTTYFIFSMSEVLGGVIRGAGFAMAPMLISIVFMCGARMIWIYIVLKMIYRVEIIFMAWPVTWVLAFIANYFYYKFGKWRRLLPI</sequence>
<feature type="transmembrane region" description="Helical" evidence="13">
    <location>
        <begin position="171"/>
        <end position="190"/>
    </location>
</feature>
<keyword evidence="11 13" id="KW-0472">Membrane</keyword>
<dbReference type="CDD" id="cd13138">
    <property type="entry name" value="MATE_yoeA_like"/>
    <property type="match status" value="1"/>
</dbReference>
<feature type="transmembrane region" description="Helical" evidence="13">
    <location>
        <begin position="141"/>
        <end position="159"/>
    </location>
</feature>
<gene>
    <name evidence="14" type="ORF">J2S72_001175</name>
</gene>
<dbReference type="RefSeq" id="WP_307495168.1">
    <property type="nucleotide sequence ID" value="NZ_JAUSTN010000005.1"/>
</dbReference>